<dbReference type="RefSeq" id="XP_001023161.2">
    <property type="nucleotide sequence ID" value="XM_001023161.3"/>
</dbReference>
<organism evidence="4 5">
    <name type="scientific">Tetrahymena thermophila (strain SB210)</name>
    <dbReference type="NCBI Taxonomy" id="312017"/>
    <lineage>
        <taxon>Eukaryota</taxon>
        <taxon>Sar</taxon>
        <taxon>Alveolata</taxon>
        <taxon>Ciliophora</taxon>
        <taxon>Intramacronucleata</taxon>
        <taxon>Oligohymenophorea</taxon>
        <taxon>Hymenostomatida</taxon>
        <taxon>Tetrahymenina</taxon>
        <taxon>Tetrahymenidae</taxon>
        <taxon>Tetrahymena</taxon>
    </lineage>
</organism>
<keyword evidence="1" id="KW-0175">Coiled coil</keyword>
<gene>
    <name evidence="4" type="ORF">TTHERM_00492690</name>
</gene>
<feature type="transmembrane region" description="Helical" evidence="3">
    <location>
        <begin position="39"/>
        <end position="59"/>
    </location>
</feature>
<feature type="transmembrane region" description="Helical" evidence="3">
    <location>
        <begin position="15"/>
        <end position="33"/>
    </location>
</feature>
<evidence type="ECO:0000256" key="1">
    <source>
        <dbReference type="SAM" id="Coils"/>
    </source>
</evidence>
<evidence type="ECO:0000256" key="3">
    <source>
        <dbReference type="SAM" id="Phobius"/>
    </source>
</evidence>
<keyword evidence="5" id="KW-1185">Reference proteome</keyword>
<feature type="coiled-coil region" evidence="1">
    <location>
        <begin position="306"/>
        <end position="333"/>
    </location>
</feature>
<accession>I7M9V9</accession>
<reference evidence="5" key="1">
    <citation type="journal article" date="2006" name="PLoS Biol.">
        <title>Macronuclear genome sequence of the ciliate Tetrahymena thermophila, a model eukaryote.</title>
        <authorList>
            <person name="Eisen J.A."/>
            <person name="Coyne R.S."/>
            <person name="Wu M."/>
            <person name="Wu D."/>
            <person name="Thiagarajan M."/>
            <person name="Wortman J.R."/>
            <person name="Badger J.H."/>
            <person name="Ren Q."/>
            <person name="Amedeo P."/>
            <person name="Jones K.M."/>
            <person name="Tallon L.J."/>
            <person name="Delcher A.L."/>
            <person name="Salzberg S.L."/>
            <person name="Silva J.C."/>
            <person name="Haas B.J."/>
            <person name="Majoros W.H."/>
            <person name="Farzad M."/>
            <person name="Carlton J.M."/>
            <person name="Smith R.K. Jr."/>
            <person name="Garg J."/>
            <person name="Pearlman R.E."/>
            <person name="Karrer K.M."/>
            <person name="Sun L."/>
            <person name="Manning G."/>
            <person name="Elde N.C."/>
            <person name="Turkewitz A.P."/>
            <person name="Asai D.J."/>
            <person name="Wilkes D.E."/>
            <person name="Wang Y."/>
            <person name="Cai H."/>
            <person name="Collins K."/>
            <person name="Stewart B.A."/>
            <person name="Lee S.R."/>
            <person name="Wilamowska K."/>
            <person name="Weinberg Z."/>
            <person name="Ruzzo W.L."/>
            <person name="Wloga D."/>
            <person name="Gaertig J."/>
            <person name="Frankel J."/>
            <person name="Tsao C.-C."/>
            <person name="Gorovsky M.A."/>
            <person name="Keeling P.J."/>
            <person name="Waller R.F."/>
            <person name="Patron N.J."/>
            <person name="Cherry J.M."/>
            <person name="Stover N.A."/>
            <person name="Krieger C.J."/>
            <person name="del Toro C."/>
            <person name="Ryder H.F."/>
            <person name="Williamson S.C."/>
            <person name="Barbeau R.A."/>
            <person name="Hamilton E.P."/>
            <person name="Orias E."/>
        </authorList>
    </citation>
    <scope>NUCLEOTIDE SEQUENCE [LARGE SCALE GENOMIC DNA]</scope>
    <source>
        <strain evidence="5">SB210</strain>
    </source>
</reference>
<feature type="region of interest" description="Disordered" evidence="2">
    <location>
        <begin position="79"/>
        <end position="116"/>
    </location>
</feature>
<keyword evidence="3" id="KW-1133">Transmembrane helix</keyword>
<evidence type="ECO:0000313" key="5">
    <source>
        <dbReference type="Proteomes" id="UP000009168"/>
    </source>
</evidence>
<keyword evidence="3" id="KW-0472">Membrane</keyword>
<feature type="compositionally biased region" description="Basic and acidic residues" evidence="2">
    <location>
        <begin position="237"/>
        <end position="246"/>
    </location>
</feature>
<feature type="region of interest" description="Disordered" evidence="2">
    <location>
        <begin position="221"/>
        <end position="246"/>
    </location>
</feature>
<dbReference type="GeneID" id="7835756"/>
<name>I7M9V9_TETTS</name>
<sequence>MDQNYNNILKQKKQYTILVLSIIFLFVIILAFGDLKGLFGKRAIIALIILFTSSLYFIWKDELKAKGFQFGFRRSKGINSQPKFPFRQQNSSGIKQNSKLSTPQHTYQKDQSLNSGSQQKNIVVEKNQGLNNSFLQSQNRLSGQQENQIYMRYPSDSFSQRNFESRHDSLYNQNQHGNKKEIQSRKITEVRKWGNKGQNDQNGLLGVASQKKQISQTFQINESVNNEENKYQKRKSERLNQSDKTRSDREALFELTLKKQNEFQTNEQFMNAIQKSKIYCFHIIKERVSTQLKNILEINKLLFEQFNLILMEAELAQNTIQELENRFDLINSDKRRVTIDDLYSFKNTFQRQKHSIWHLPYDHQINLELINQLIEMIESREELDTVLEVRGYDFFEIRTHVLTRLFYMYNTQDCDDDQKKQIQDKYPADIEIVAHCLFLNINEICSQQKDLSPCKIDKFDIQSENQIIPVHGVQIERFFFLVCNKINFEPYYILQVGSDVFYTAQVNIHIKQNFHEIYYLLNTQQGPLSFFCALVFYFMYLKNNVFHTLSQSECKEILESPAKYILNYENEYRKGLDRYYI</sequence>
<dbReference type="AlphaFoldDB" id="I7M9V9"/>
<keyword evidence="3 4" id="KW-0812">Transmembrane</keyword>
<dbReference type="KEGG" id="tet:TTHERM_00492690"/>
<evidence type="ECO:0000313" key="4">
    <source>
        <dbReference type="EMBL" id="EAS02916.2"/>
    </source>
</evidence>
<dbReference type="EMBL" id="GG662512">
    <property type="protein sequence ID" value="EAS02916.2"/>
    <property type="molecule type" value="Genomic_DNA"/>
</dbReference>
<proteinExistence type="predicted"/>
<dbReference type="InParanoid" id="I7M9V9"/>
<dbReference type="Proteomes" id="UP000009168">
    <property type="component" value="Unassembled WGS sequence"/>
</dbReference>
<protein>
    <submittedName>
        <fullName evidence="4">Transmembrane protein, putative</fullName>
    </submittedName>
</protein>
<evidence type="ECO:0000256" key="2">
    <source>
        <dbReference type="SAM" id="MobiDB-lite"/>
    </source>
</evidence>